<name>A0A016W534_9BILA</name>
<organism evidence="2 3">
    <name type="scientific">Ancylostoma ceylanicum</name>
    <dbReference type="NCBI Taxonomy" id="53326"/>
    <lineage>
        <taxon>Eukaryota</taxon>
        <taxon>Metazoa</taxon>
        <taxon>Ecdysozoa</taxon>
        <taxon>Nematoda</taxon>
        <taxon>Chromadorea</taxon>
        <taxon>Rhabditida</taxon>
        <taxon>Rhabditina</taxon>
        <taxon>Rhabditomorpha</taxon>
        <taxon>Strongyloidea</taxon>
        <taxon>Ancylostomatidae</taxon>
        <taxon>Ancylostomatinae</taxon>
        <taxon>Ancylostoma</taxon>
    </lineage>
</organism>
<gene>
    <name evidence="2" type="primary">Acey_s0001.g236</name>
    <name evidence="2" type="synonym">Acey-F16C3.3</name>
    <name evidence="2" type="ORF">Y032_0001g236</name>
</gene>
<accession>A0A016W534</accession>
<dbReference type="Proteomes" id="UP000024635">
    <property type="component" value="Unassembled WGS sequence"/>
</dbReference>
<keyword evidence="3" id="KW-1185">Reference proteome</keyword>
<evidence type="ECO:0000256" key="1">
    <source>
        <dbReference type="SAM" id="MobiDB-lite"/>
    </source>
</evidence>
<evidence type="ECO:0000313" key="2">
    <source>
        <dbReference type="EMBL" id="EYC34088.1"/>
    </source>
</evidence>
<dbReference type="AlphaFoldDB" id="A0A016W534"/>
<feature type="region of interest" description="Disordered" evidence="1">
    <location>
        <begin position="18"/>
        <end position="57"/>
    </location>
</feature>
<dbReference type="EMBL" id="JARK01001337">
    <property type="protein sequence ID" value="EYC34088.1"/>
    <property type="molecule type" value="Genomic_DNA"/>
</dbReference>
<evidence type="ECO:0000313" key="3">
    <source>
        <dbReference type="Proteomes" id="UP000024635"/>
    </source>
</evidence>
<sequence>MSRGGIFLLRRQAARKVIPKEKEVSTQPQVKHSRRSDQLPQVNCNGSGRSTPKPAKTELSGYRLPMQLRTFPKDEKIVQNCSIDKGARSARIFPVHLAPITDAAPTVVVVPQLVALRQATPDTPEIVQLVPTPPPSDRELFLIVESAVQTDDNFDAETAQLVEHLVSAAIARASVTLEKEQEIEQLRLEAAKNQQLQEELQMSRMLAMQTCNEVMLSSMAHLNDPPKIRVNMRSIGLDTSSLTKRLKSLDLLKVELEHDFFPWIFAKADRMFRRKMSAIQLEDGTEEKFQKNASSNELSQILVMIRRSVIRRSAKFAKV</sequence>
<protein>
    <submittedName>
        <fullName evidence="2">Uncharacterized protein</fullName>
    </submittedName>
</protein>
<dbReference type="OrthoDB" id="5805446at2759"/>
<reference evidence="3" key="1">
    <citation type="journal article" date="2015" name="Nat. Genet.">
        <title>The genome and transcriptome of the zoonotic hookworm Ancylostoma ceylanicum identify infection-specific gene families.</title>
        <authorList>
            <person name="Schwarz E.M."/>
            <person name="Hu Y."/>
            <person name="Antoshechkin I."/>
            <person name="Miller M.M."/>
            <person name="Sternberg P.W."/>
            <person name="Aroian R.V."/>
        </authorList>
    </citation>
    <scope>NUCLEOTIDE SEQUENCE</scope>
    <source>
        <strain evidence="3">HY135</strain>
    </source>
</reference>
<feature type="compositionally biased region" description="Polar residues" evidence="1">
    <location>
        <begin position="38"/>
        <end position="50"/>
    </location>
</feature>
<proteinExistence type="predicted"/>
<comment type="caution">
    <text evidence="2">The sequence shown here is derived from an EMBL/GenBank/DDBJ whole genome shotgun (WGS) entry which is preliminary data.</text>
</comment>